<dbReference type="AlphaFoldDB" id="A0A5B7FTD3"/>
<protein>
    <submittedName>
        <fullName evidence="2">Uncharacterized protein</fullName>
    </submittedName>
</protein>
<sequence length="93" mass="10776">MRSRKHTRANFRDSGSSKIAQHEVRQRHHKEQQEEKRPQFLGIYAQLQSCVVRKASALCDNISKEVEQNFNGKISNIPAPTSTFEKTRVQQKP</sequence>
<dbReference type="Proteomes" id="UP000324222">
    <property type="component" value="Unassembled WGS sequence"/>
</dbReference>
<feature type="region of interest" description="Disordered" evidence="1">
    <location>
        <begin position="1"/>
        <end position="37"/>
    </location>
</feature>
<accession>A0A5B7FTD3</accession>
<evidence type="ECO:0000313" key="3">
    <source>
        <dbReference type="Proteomes" id="UP000324222"/>
    </source>
</evidence>
<evidence type="ECO:0000313" key="2">
    <source>
        <dbReference type="EMBL" id="MPC50701.1"/>
    </source>
</evidence>
<organism evidence="2 3">
    <name type="scientific">Portunus trituberculatus</name>
    <name type="common">Swimming crab</name>
    <name type="synonym">Neptunus trituberculatus</name>
    <dbReference type="NCBI Taxonomy" id="210409"/>
    <lineage>
        <taxon>Eukaryota</taxon>
        <taxon>Metazoa</taxon>
        <taxon>Ecdysozoa</taxon>
        <taxon>Arthropoda</taxon>
        <taxon>Crustacea</taxon>
        <taxon>Multicrustacea</taxon>
        <taxon>Malacostraca</taxon>
        <taxon>Eumalacostraca</taxon>
        <taxon>Eucarida</taxon>
        <taxon>Decapoda</taxon>
        <taxon>Pleocyemata</taxon>
        <taxon>Brachyura</taxon>
        <taxon>Eubrachyura</taxon>
        <taxon>Portunoidea</taxon>
        <taxon>Portunidae</taxon>
        <taxon>Portuninae</taxon>
        <taxon>Portunus</taxon>
    </lineage>
</organism>
<comment type="caution">
    <text evidence="2">The sequence shown here is derived from an EMBL/GenBank/DDBJ whole genome shotgun (WGS) entry which is preliminary data.</text>
</comment>
<evidence type="ECO:0000256" key="1">
    <source>
        <dbReference type="SAM" id="MobiDB-lite"/>
    </source>
</evidence>
<reference evidence="2 3" key="1">
    <citation type="submission" date="2019-05" db="EMBL/GenBank/DDBJ databases">
        <title>Another draft genome of Portunus trituberculatus and its Hox gene families provides insights of decapod evolution.</title>
        <authorList>
            <person name="Jeong J.-H."/>
            <person name="Song I."/>
            <person name="Kim S."/>
            <person name="Choi T."/>
            <person name="Kim D."/>
            <person name="Ryu S."/>
            <person name="Kim W."/>
        </authorList>
    </citation>
    <scope>NUCLEOTIDE SEQUENCE [LARGE SCALE GENOMIC DNA]</scope>
    <source>
        <tissue evidence="2">Muscle</tissue>
    </source>
</reference>
<gene>
    <name evidence="2" type="ORF">E2C01_044531</name>
</gene>
<proteinExistence type="predicted"/>
<keyword evidence="3" id="KW-1185">Reference proteome</keyword>
<dbReference type="EMBL" id="VSRR010009675">
    <property type="protein sequence ID" value="MPC50701.1"/>
    <property type="molecule type" value="Genomic_DNA"/>
</dbReference>
<name>A0A5B7FTD3_PORTR</name>